<dbReference type="SUPFAM" id="SSF46785">
    <property type="entry name" value="Winged helix' DNA-binding domain"/>
    <property type="match status" value="1"/>
</dbReference>
<dbReference type="CDD" id="cd08422">
    <property type="entry name" value="PBP2_CrgA_like"/>
    <property type="match status" value="1"/>
</dbReference>
<evidence type="ECO:0000313" key="6">
    <source>
        <dbReference type="EMBL" id="KGH23229.1"/>
    </source>
</evidence>
<evidence type="ECO:0000256" key="1">
    <source>
        <dbReference type="ARBA" id="ARBA00009437"/>
    </source>
</evidence>
<dbReference type="PROSITE" id="PS50931">
    <property type="entry name" value="HTH_LYSR"/>
    <property type="match status" value="1"/>
</dbReference>
<dbReference type="PRINTS" id="PR00039">
    <property type="entry name" value="HTHLYSR"/>
</dbReference>
<evidence type="ECO:0000256" key="2">
    <source>
        <dbReference type="ARBA" id="ARBA00023015"/>
    </source>
</evidence>
<dbReference type="PANTHER" id="PTHR30537">
    <property type="entry name" value="HTH-TYPE TRANSCRIPTIONAL REGULATOR"/>
    <property type="match status" value="1"/>
</dbReference>
<evidence type="ECO:0000313" key="7">
    <source>
        <dbReference type="Proteomes" id="UP000029553"/>
    </source>
</evidence>
<dbReference type="InterPro" id="IPR058163">
    <property type="entry name" value="LysR-type_TF_proteobact-type"/>
</dbReference>
<dbReference type="FunFam" id="1.10.10.10:FF:000001">
    <property type="entry name" value="LysR family transcriptional regulator"/>
    <property type="match status" value="1"/>
</dbReference>
<feature type="domain" description="HTH lysR-type" evidence="5">
    <location>
        <begin position="1"/>
        <end position="59"/>
    </location>
</feature>
<dbReference type="EMBL" id="AWOR01000110">
    <property type="protein sequence ID" value="KGH23229.1"/>
    <property type="molecule type" value="Genomic_DNA"/>
</dbReference>
<dbReference type="PANTHER" id="PTHR30537:SF5">
    <property type="entry name" value="HTH-TYPE TRANSCRIPTIONAL ACTIVATOR TTDR-RELATED"/>
    <property type="match status" value="1"/>
</dbReference>
<dbReference type="InterPro" id="IPR036390">
    <property type="entry name" value="WH_DNA-bd_sf"/>
</dbReference>
<dbReference type="Pfam" id="PF00126">
    <property type="entry name" value="HTH_1"/>
    <property type="match status" value="1"/>
</dbReference>
<dbReference type="Pfam" id="PF03466">
    <property type="entry name" value="LysR_substrate"/>
    <property type="match status" value="1"/>
</dbReference>
<dbReference type="InterPro" id="IPR036388">
    <property type="entry name" value="WH-like_DNA-bd_sf"/>
</dbReference>
<comment type="caution">
    <text evidence="6">The sequence shown here is derived from an EMBL/GenBank/DDBJ whole genome shotgun (WGS) entry which is preliminary data.</text>
</comment>
<proteinExistence type="inferred from homology"/>
<evidence type="ECO:0000256" key="3">
    <source>
        <dbReference type="ARBA" id="ARBA00023125"/>
    </source>
</evidence>
<protein>
    <submittedName>
        <fullName evidence="6">LysR family transcriptional regulator</fullName>
    </submittedName>
</protein>
<keyword evidence="2" id="KW-0805">Transcription regulation</keyword>
<name>A0A096EZT8_COMTE</name>
<dbReference type="GO" id="GO:0003700">
    <property type="term" value="F:DNA-binding transcription factor activity"/>
    <property type="evidence" value="ECO:0007669"/>
    <property type="project" value="InterPro"/>
</dbReference>
<evidence type="ECO:0000259" key="5">
    <source>
        <dbReference type="PROSITE" id="PS50931"/>
    </source>
</evidence>
<dbReference type="InterPro" id="IPR000847">
    <property type="entry name" value="LysR_HTH_N"/>
</dbReference>
<evidence type="ECO:0000256" key="4">
    <source>
        <dbReference type="ARBA" id="ARBA00023163"/>
    </source>
</evidence>
<dbReference type="AlphaFoldDB" id="A0A096EZT8"/>
<keyword evidence="4" id="KW-0804">Transcription</keyword>
<gene>
    <name evidence="6" type="ORF">P353_27685</name>
</gene>
<dbReference type="SUPFAM" id="SSF53850">
    <property type="entry name" value="Periplasmic binding protein-like II"/>
    <property type="match status" value="1"/>
</dbReference>
<sequence length="300" mass="33815">MDRLRLITTFMNVAEAENFSRAAQSLHLTPQAVSLQISQLESWLGVRLFHRSTRRMALTEDGRVFYERCRVGLQSIDQGERELRERASGITGSIKVASSLSLGQLLVAPLLAQFNESYPDIRIELVTQNPWPDTVDLGMDIGVIGGPLLNVSLVARRVGRFTHMLCAAPAYLAAKGTPKSPQELLQHCCIGLRHPRTNRIWPWTFQSARRQTMLEPPFSFITQDPAVQRHLVLQGAGIGQLTDYFARPLIASGALVELPLGYSGPRLDVHVFIPQREHTPRRIKLLNDFLYEKLKQFFHG</sequence>
<dbReference type="Gene3D" id="3.40.190.290">
    <property type="match status" value="1"/>
</dbReference>
<comment type="similarity">
    <text evidence="1">Belongs to the LysR transcriptional regulatory family.</text>
</comment>
<accession>A0A096EZT8</accession>
<reference evidence="6 7" key="1">
    <citation type="submission" date="2013-09" db="EMBL/GenBank/DDBJ databases">
        <title>High correlation between genotypes and phenotypes of environmental bacteria Comamonas testosteroni strains.</title>
        <authorList>
            <person name="Liu L."/>
            <person name="Zhu W."/>
            <person name="Xia X."/>
            <person name="Xu B."/>
            <person name="Luo M."/>
            <person name="Wang G."/>
        </authorList>
    </citation>
    <scope>NUCLEOTIDE SEQUENCE [LARGE SCALE GENOMIC DNA]</scope>
    <source>
        <strain evidence="6 7">JL40</strain>
    </source>
</reference>
<dbReference type="Proteomes" id="UP000029553">
    <property type="component" value="Unassembled WGS sequence"/>
</dbReference>
<dbReference type="Gene3D" id="1.10.10.10">
    <property type="entry name" value="Winged helix-like DNA-binding domain superfamily/Winged helix DNA-binding domain"/>
    <property type="match status" value="1"/>
</dbReference>
<organism evidence="6 7">
    <name type="scientific">Comamonas testosteroni</name>
    <name type="common">Pseudomonas testosteroni</name>
    <dbReference type="NCBI Taxonomy" id="285"/>
    <lineage>
        <taxon>Bacteria</taxon>
        <taxon>Pseudomonadati</taxon>
        <taxon>Pseudomonadota</taxon>
        <taxon>Betaproteobacteria</taxon>
        <taxon>Burkholderiales</taxon>
        <taxon>Comamonadaceae</taxon>
        <taxon>Comamonas</taxon>
    </lineage>
</organism>
<keyword evidence="3" id="KW-0238">DNA-binding</keyword>
<dbReference type="InterPro" id="IPR005119">
    <property type="entry name" value="LysR_subst-bd"/>
</dbReference>
<dbReference type="RefSeq" id="WP_034376340.1">
    <property type="nucleotide sequence ID" value="NZ_AWOR01000110.1"/>
</dbReference>
<dbReference type="GO" id="GO:0003677">
    <property type="term" value="F:DNA binding"/>
    <property type="evidence" value="ECO:0007669"/>
    <property type="project" value="UniProtKB-KW"/>
</dbReference>